<comment type="caution">
    <text evidence="2">The sequence shown here is derived from an EMBL/GenBank/DDBJ whole genome shotgun (WGS) entry which is preliminary data.</text>
</comment>
<feature type="chain" id="PRO_5047010559" evidence="1">
    <location>
        <begin position="20"/>
        <end position="209"/>
    </location>
</feature>
<sequence>MSSLLQALLVILFAPYSRSAGRCDLSRPPKSWAVTKGIGIQKWATAGVPSTGKEFCVTKDWSTGIVEVDYHIDLSHFDEVKRTKYQLTKKLWDNPNNKCVIDDPRIKVCFPLCKPEWQKKVVEAALSSGAVAKVAKAVEESLQLEGWGITVLQVDYTNPKTKLNASIFNDFTTWCSVYVGMDPTLGFPYLYQIQVGKLLEEYESESKKT</sequence>
<organism evidence="2 3">
    <name type="scientific">Necator americanus</name>
    <name type="common">Human hookworm</name>
    <dbReference type="NCBI Taxonomy" id="51031"/>
    <lineage>
        <taxon>Eukaryota</taxon>
        <taxon>Metazoa</taxon>
        <taxon>Ecdysozoa</taxon>
        <taxon>Nematoda</taxon>
        <taxon>Chromadorea</taxon>
        <taxon>Rhabditida</taxon>
        <taxon>Rhabditina</taxon>
        <taxon>Rhabditomorpha</taxon>
        <taxon>Strongyloidea</taxon>
        <taxon>Ancylostomatidae</taxon>
        <taxon>Bunostominae</taxon>
        <taxon>Necator</taxon>
    </lineage>
</organism>
<dbReference type="Proteomes" id="UP001303046">
    <property type="component" value="Unassembled WGS sequence"/>
</dbReference>
<evidence type="ECO:0000313" key="2">
    <source>
        <dbReference type="EMBL" id="KAK6750562.1"/>
    </source>
</evidence>
<proteinExistence type="predicted"/>
<reference evidence="2 3" key="1">
    <citation type="submission" date="2023-08" db="EMBL/GenBank/DDBJ databases">
        <title>A Necator americanus chromosomal reference genome.</title>
        <authorList>
            <person name="Ilik V."/>
            <person name="Petrzelkova K.J."/>
            <person name="Pardy F."/>
            <person name="Fuh T."/>
            <person name="Niatou-Singa F.S."/>
            <person name="Gouil Q."/>
            <person name="Baker L."/>
            <person name="Ritchie M.E."/>
            <person name="Jex A.R."/>
            <person name="Gazzola D."/>
            <person name="Li H."/>
            <person name="Toshio Fujiwara R."/>
            <person name="Zhan B."/>
            <person name="Aroian R.V."/>
            <person name="Pafco B."/>
            <person name="Schwarz E.M."/>
        </authorList>
    </citation>
    <scope>NUCLEOTIDE SEQUENCE [LARGE SCALE GENOMIC DNA]</scope>
    <source>
        <strain evidence="2 3">Aroian</strain>
        <tissue evidence="2">Whole animal</tissue>
    </source>
</reference>
<feature type="signal peptide" evidence="1">
    <location>
        <begin position="1"/>
        <end position="19"/>
    </location>
</feature>
<evidence type="ECO:0000256" key="1">
    <source>
        <dbReference type="SAM" id="SignalP"/>
    </source>
</evidence>
<dbReference type="EMBL" id="JAVFWL010000004">
    <property type="protein sequence ID" value="KAK6750562.1"/>
    <property type="molecule type" value="Genomic_DNA"/>
</dbReference>
<evidence type="ECO:0000313" key="3">
    <source>
        <dbReference type="Proteomes" id="UP001303046"/>
    </source>
</evidence>
<protein>
    <submittedName>
        <fullName evidence="2">Uncharacterized protein</fullName>
    </submittedName>
</protein>
<accession>A0ABR1DJB0</accession>
<keyword evidence="1" id="KW-0732">Signal</keyword>
<gene>
    <name evidence="2" type="primary">Necator_chrIV.g15793</name>
    <name evidence="2" type="ORF">RB195_002498</name>
</gene>
<name>A0ABR1DJB0_NECAM</name>
<keyword evidence="3" id="KW-1185">Reference proteome</keyword>